<dbReference type="Proteomes" id="UP000075025">
    <property type="component" value="Unassembled WGS sequence"/>
</dbReference>
<evidence type="ECO:0000259" key="4">
    <source>
        <dbReference type="Pfam" id="PF13193"/>
    </source>
</evidence>
<dbReference type="RefSeq" id="WP_058623726.1">
    <property type="nucleotide sequence ID" value="NZ_LDRT01000052.1"/>
</dbReference>
<evidence type="ECO:0000313" key="6">
    <source>
        <dbReference type="Proteomes" id="UP000075025"/>
    </source>
</evidence>
<dbReference type="InterPro" id="IPR020845">
    <property type="entry name" value="AMP-binding_CS"/>
</dbReference>
<proteinExistence type="inferred from homology"/>
<dbReference type="OrthoDB" id="9803968at2"/>
<dbReference type="GO" id="GO:0006631">
    <property type="term" value="P:fatty acid metabolic process"/>
    <property type="evidence" value="ECO:0007669"/>
    <property type="project" value="TreeGrafter"/>
</dbReference>
<evidence type="ECO:0000259" key="3">
    <source>
        <dbReference type="Pfam" id="PF00501"/>
    </source>
</evidence>
<dbReference type="InterPro" id="IPR000873">
    <property type="entry name" value="AMP-dep_synth/lig_dom"/>
</dbReference>
<evidence type="ECO:0000313" key="5">
    <source>
        <dbReference type="EMBL" id="KTR94524.1"/>
    </source>
</evidence>
<dbReference type="SUPFAM" id="SSF56801">
    <property type="entry name" value="Acetyl-CoA synthetase-like"/>
    <property type="match status" value="1"/>
</dbReference>
<feature type="domain" description="AMP-dependent synthetase/ligase" evidence="3">
    <location>
        <begin position="7"/>
        <end position="360"/>
    </location>
</feature>
<dbReference type="Gene3D" id="3.40.50.12780">
    <property type="entry name" value="N-terminal domain of ligase-like"/>
    <property type="match status" value="1"/>
</dbReference>
<dbReference type="Pfam" id="PF00501">
    <property type="entry name" value="AMP-binding"/>
    <property type="match status" value="1"/>
</dbReference>
<dbReference type="EMBL" id="LDRT01000052">
    <property type="protein sequence ID" value="KTR94524.1"/>
    <property type="molecule type" value="Genomic_DNA"/>
</dbReference>
<dbReference type="PATRIC" id="fig|2033.6.peg.2886"/>
<reference evidence="5 6" key="1">
    <citation type="journal article" date="2016" name="Front. Microbiol.">
        <title>Genomic Resource of Rice Seed Associated Bacteria.</title>
        <authorList>
            <person name="Midha S."/>
            <person name="Bansal K."/>
            <person name="Sharma S."/>
            <person name="Kumar N."/>
            <person name="Patil P.P."/>
            <person name="Chaudhry V."/>
            <person name="Patil P.B."/>
        </authorList>
    </citation>
    <scope>NUCLEOTIDE SEQUENCE [LARGE SCALE GENOMIC DNA]</scope>
    <source>
        <strain evidence="5 6">NS220</strain>
    </source>
</reference>
<dbReference type="Pfam" id="PF13193">
    <property type="entry name" value="AMP-binding_C"/>
    <property type="match status" value="1"/>
</dbReference>
<feature type="domain" description="AMP-binding enzyme C-terminal" evidence="4">
    <location>
        <begin position="415"/>
        <end position="495"/>
    </location>
</feature>
<gene>
    <name evidence="5" type="ORF">NS220_08965</name>
</gene>
<dbReference type="PROSITE" id="PS00455">
    <property type="entry name" value="AMP_BINDING"/>
    <property type="match status" value="1"/>
</dbReference>
<evidence type="ECO:0000256" key="1">
    <source>
        <dbReference type="ARBA" id="ARBA00006432"/>
    </source>
</evidence>
<dbReference type="GO" id="GO:0031956">
    <property type="term" value="F:medium-chain fatty acid-CoA ligase activity"/>
    <property type="evidence" value="ECO:0007669"/>
    <property type="project" value="TreeGrafter"/>
</dbReference>
<organism evidence="5 6">
    <name type="scientific">Microbacterium testaceum</name>
    <name type="common">Aureobacterium testaceum</name>
    <name type="synonym">Brevibacterium testaceum</name>
    <dbReference type="NCBI Taxonomy" id="2033"/>
    <lineage>
        <taxon>Bacteria</taxon>
        <taxon>Bacillati</taxon>
        <taxon>Actinomycetota</taxon>
        <taxon>Actinomycetes</taxon>
        <taxon>Micrococcales</taxon>
        <taxon>Microbacteriaceae</taxon>
        <taxon>Microbacterium</taxon>
    </lineage>
</organism>
<comment type="similarity">
    <text evidence="1">Belongs to the ATP-dependent AMP-binding enzyme family.</text>
</comment>
<sequence>MYPPAIARERPGHLAYVMAGSGDSLTYAALDDRSTRFSQALRAAGVTTGETLLIAMENRIEWPIAVAAGMRSGLYVTPVNSHLREHELAALVAEAHPAAVITSPALAPVVAAALSETAQRPRLMLCVGAGAEEFERFDDVLEAAPAVPIADETFGARVLYSGGSTGRPRAFRQRLLEVHPSEAPIRHGGLMSMLGLDGDSVFLSPAPAYHAAPFTFQLAALTAGATVICMERFDARGAMATILRHGVTLSQWVPTMLVRLLDAHAEAERSGETLPLSPRHRAAVTSGGPCAPEIKAAIDAWWGPILHEYYGASEGYGHTYISPLEARERVGSVGRALGETRVHIVDEAGREVPTGEIGTVAFEALGARTYANQGESAGWRHMGDLGTMDADGFVYLKGRAGYTIVSGGVNVYPDEVEHAVASHPWVRDVAVLGEPDPEFGERVLAVVELHESAPTDDAGTVEAAIIAHTRERVATFKAPKRVLIVDRLPRLPTGKLNKKALRDELVAQR</sequence>
<name>A0A147EXZ1_MICTE</name>
<dbReference type="Gene3D" id="3.30.300.30">
    <property type="match status" value="1"/>
</dbReference>
<dbReference type="PANTHER" id="PTHR43201:SF5">
    <property type="entry name" value="MEDIUM-CHAIN ACYL-COA LIGASE ACSF2, MITOCHONDRIAL"/>
    <property type="match status" value="1"/>
</dbReference>
<accession>A0A147EXZ1</accession>
<dbReference type="AlphaFoldDB" id="A0A147EXZ1"/>
<comment type="caution">
    <text evidence="5">The sequence shown here is derived from an EMBL/GenBank/DDBJ whole genome shotgun (WGS) entry which is preliminary data.</text>
</comment>
<dbReference type="InterPro" id="IPR042099">
    <property type="entry name" value="ANL_N_sf"/>
</dbReference>
<evidence type="ECO:0000256" key="2">
    <source>
        <dbReference type="ARBA" id="ARBA00022598"/>
    </source>
</evidence>
<dbReference type="InterPro" id="IPR045851">
    <property type="entry name" value="AMP-bd_C_sf"/>
</dbReference>
<keyword evidence="2 5" id="KW-0436">Ligase</keyword>
<dbReference type="PANTHER" id="PTHR43201">
    <property type="entry name" value="ACYL-COA SYNTHETASE"/>
    <property type="match status" value="1"/>
</dbReference>
<protein>
    <submittedName>
        <fullName evidence="5">Fatty-acid--CoA ligase</fullName>
    </submittedName>
</protein>
<dbReference type="InterPro" id="IPR025110">
    <property type="entry name" value="AMP-bd_C"/>
</dbReference>